<name>A0A821R2M0_9NEOP</name>
<dbReference type="Proteomes" id="UP000663880">
    <property type="component" value="Unassembled WGS sequence"/>
</dbReference>
<organism evidence="1 2">
    <name type="scientific">Pieris macdunnoughi</name>
    <dbReference type="NCBI Taxonomy" id="345717"/>
    <lineage>
        <taxon>Eukaryota</taxon>
        <taxon>Metazoa</taxon>
        <taxon>Ecdysozoa</taxon>
        <taxon>Arthropoda</taxon>
        <taxon>Hexapoda</taxon>
        <taxon>Insecta</taxon>
        <taxon>Pterygota</taxon>
        <taxon>Neoptera</taxon>
        <taxon>Endopterygota</taxon>
        <taxon>Lepidoptera</taxon>
        <taxon>Glossata</taxon>
        <taxon>Ditrysia</taxon>
        <taxon>Papilionoidea</taxon>
        <taxon>Pieridae</taxon>
        <taxon>Pierinae</taxon>
        <taxon>Pieris</taxon>
    </lineage>
</organism>
<protein>
    <submittedName>
        <fullName evidence="1">Uncharacterized protein</fullName>
    </submittedName>
</protein>
<sequence>MPSITRIPDVDGHKPSLLDLLLTSGQLPGDYDPIDPPLGSLDHCLVRSTVQTTRLNRTGFVGCRRVDTMGQQIGYSHEADMFFAG</sequence>
<evidence type="ECO:0000313" key="2">
    <source>
        <dbReference type="Proteomes" id="UP000663880"/>
    </source>
</evidence>
<proteinExistence type="predicted"/>
<reference evidence="1" key="1">
    <citation type="submission" date="2021-02" db="EMBL/GenBank/DDBJ databases">
        <authorList>
            <person name="Steward A R."/>
        </authorList>
    </citation>
    <scope>NUCLEOTIDE SEQUENCE</scope>
</reference>
<accession>A0A821R2M0</accession>
<gene>
    <name evidence="1" type="ORF">PMACD_LOCUS5637</name>
</gene>
<dbReference type="EMBL" id="CAJOBZ010000011">
    <property type="protein sequence ID" value="CAF4835005.1"/>
    <property type="molecule type" value="Genomic_DNA"/>
</dbReference>
<evidence type="ECO:0000313" key="1">
    <source>
        <dbReference type="EMBL" id="CAF4835005.1"/>
    </source>
</evidence>
<dbReference type="AlphaFoldDB" id="A0A821R2M0"/>
<comment type="caution">
    <text evidence="1">The sequence shown here is derived from an EMBL/GenBank/DDBJ whole genome shotgun (WGS) entry which is preliminary data.</text>
</comment>
<keyword evidence="2" id="KW-1185">Reference proteome</keyword>